<feature type="transmembrane region" description="Helical" evidence="7">
    <location>
        <begin position="99"/>
        <end position="123"/>
    </location>
</feature>
<evidence type="ECO:0000256" key="1">
    <source>
        <dbReference type="ARBA" id="ARBA00004429"/>
    </source>
</evidence>
<comment type="function">
    <text evidence="7">Part of the tripartite ATP-independent periplasmic (TRAP) transport system.</text>
</comment>
<evidence type="ECO:0000256" key="5">
    <source>
        <dbReference type="ARBA" id="ARBA00022989"/>
    </source>
</evidence>
<dbReference type="PANTHER" id="PTHR33362:SF5">
    <property type="entry name" value="C4-DICARBOXYLATE TRAP TRANSPORTER LARGE PERMEASE PROTEIN DCTM"/>
    <property type="match status" value="1"/>
</dbReference>
<keyword evidence="4 7" id="KW-0812">Transmembrane</keyword>
<dbReference type="InterPro" id="IPR010656">
    <property type="entry name" value="DctM"/>
</dbReference>
<feature type="transmembrane region" description="Helical" evidence="7">
    <location>
        <begin position="357"/>
        <end position="378"/>
    </location>
</feature>
<feature type="transmembrane region" description="Helical" evidence="7">
    <location>
        <begin position="175"/>
        <end position="200"/>
    </location>
</feature>
<feature type="transmembrane region" description="Helical" evidence="7">
    <location>
        <begin position="221"/>
        <end position="242"/>
    </location>
</feature>
<dbReference type="PIRSF" id="PIRSF006066">
    <property type="entry name" value="HI0050"/>
    <property type="match status" value="1"/>
</dbReference>
<dbReference type="PANTHER" id="PTHR33362">
    <property type="entry name" value="SIALIC ACID TRAP TRANSPORTER PERMEASE PROTEIN SIAT-RELATED"/>
    <property type="match status" value="1"/>
</dbReference>
<gene>
    <name evidence="9" type="ORF">J2Z17_000242</name>
</gene>
<evidence type="ECO:0000256" key="3">
    <source>
        <dbReference type="ARBA" id="ARBA00022519"/>
    </source>
</evidence>
<name>A0ABS4DT16_9HYPH</name>
<accession>A0ABS4DT16</accession>
<dbReference type="EMBL" id="JAGGJU010000001">
    <property type="protein sequence ID" value="MBP1848825.1"/>
    <property type="molecule type" value="Genomic_DNA"/>
</dbReference>
<feature type="domain" description="TRAP C4-dicarboxylate transport system permease DctM subunit" evidence="8">
    <location>
        <begin position="12"/>
        <end position="422"/>
    </location>
</feature>
<comment type="similarity">
    <text evidence="7">Belongs to the TRAP transporter large permease family.</text>
</comment>
<keyword evidence="3 7" id="KW-0997">Cell inner membrane</keyword>
<feature type="transmembrane region" description="Helical" evidence="7">
    <location>
        <begin position="135"/>
        <end position="155"/>
    </location>
</feature>
<comment type="subunit">
    <text evidence="7">The complex comprises the extracytoplasmic solute receptor protein and the two transmembrane proteins.</text>
</comment>
<dbReference type="NCBIfam" id="TIGR00786">
    <property type="entry name" value="dctM"/>
    <property type="match status" value="1"/>
</dbReference>
<dbReference type="RefSeq" id="WP_209941448.1">
    <property type="nucleotide sequence ID" value="NZ_JAGGJU010000001.1"/>
</dbReference>
<organism evidence="9 10">
    <name type="scientific">Rhizobium halophytocola</name>
    <dbReference type="NCBI Taxonomy" id="735519"/>
    <lineage>
        <taxon>Bacteria</taxon>
        <taxon>Pseudomonadati</taxon>
        <taxon>Pseudomonadota</taxon>
        <taxon>Alphaproteobacteria</taxon>
        <taxon>Hyphomicrobiales</taxon>
        <taxon>Rhizobiaceae</taxon>
        <taxon>Rhizobium/Agrobacterium group</taxon>
        <taxon>Rhizobium</taxon>
    </lineage>
</organism>
<proteinExistence type="inferred from homology"/>
<evidence type="ECO:0000256" key="7">
    <source>
        <dbReference type="RuleBase" id="RU369079"/>
    </source>
</evidence>
<feature type="transmembrane region" description="Helical" evidence="7">
    <location>
        <begin position="321"/>
        <end position="345"/>
    </location>
</feature>
<keyword evidence="2" id="KW-1003">Cell membrane</keyword>
<dbReference type="Pfam" id="PF06808">
    <property type="entry name" value="DctM"/>
    <property type="match status" value="1"/>
</dbReference>
<protein>
    <recommendedName>
        <fullName evidence="7">TRAP transporter large permease protein</fullName>
    </recommendedName>
</protein>
<feature type="transmembrane region" description="Helical" evidence="7">
    <location>
        <begin position="283"/>
        <end position="301"/>
    </location>
</feature>
<keyword evidence="7" id="KW-0813">Transport</keyword>
<keyword evidence="5 7" id="KW-1133">Transmembrane helix</keyword>
<sequence>MDPMTAGIVITVFLVVILASGLWIGMALAAAGYVAMAFFTSRPPGLIFGSTLWGSNNSWALTALPLFIWMGEILFRTRLAEDMFRGLSPWVQRIPGRLLHTNVIGCAIFAAISGSSAATAATIGKMTVPELRSRGYGDFMIVGSLAGSGTLGLLIPPSIMMIVYGVAAQVSIGRLFIAGIIPGLLLMLIFSAIVAGYALMKPDHIPAREPRLSLKAKLWESRRLIPVSVLIILVLGCIYGGIATPTEAASIGVAGSLALALLSGGLDLSTFWGSVMAATRTSAMIGLILSGAAFLSTAMGFTGLPEQFATWIIAMNLPQPALLAALVCIFLVMGCFIDGISMIVLTTSVLLPAVQSAGLDLLWFGIFVVLLVEIAQITPPVGFNLYVLQSLANRSIGYIALAALPFFLGLLVLIVLITLAPDVVMWLPAQMLGQSG</sequence>
<keyword evidence="10" id="KW-1185">Reference proteome</keyword>
<evidence type="ECO:0000256" key="4">
    <source>
        <dbReference type="ARBA" id="ARBA00022692"/>
    </source>
</evidence>
<keyword evidence="6 7" id="KW-0472">Membrane</keyword>
<dbReference type="Proteomes" id="UP000759443">
    <property type="component" value="Unassembled WGS sequence"/>
</dbReference>
<reference evidence="9 10" key="1">
    <citation type="submission" date="2021-03" db="EMBL/GenBank/DDBJ databases">
        <title>Genomic Encyclopedia of Type Strains, Phase IV (KMG-IV): sequencing the most valuable type-strain genomes for metagenomic binning, comparative biology and taxonomic classification.</title>
        <authorList>
            <person name="Goeker M."/>
        </authorList>
    </citation>
    <scope>NUCLEOTIDE SEQUENCE [LARGE SCALE GENOMIC DNA]</scope>
    <source>
        <strain evidence="9 10">DSM 21600</strain>
    </source>
</reference>
<evidence type="ECO:0000256" key="2">
    <source>
        <dbReference type="ARBA" id="ARBA00022475"/>
    </source>
</evidence>
<comment type="subcellular location">
    <subcellularLocation>
        <location evidence="1 7">Cell inner membrane</location>
        <topology evidence="1 7">Multi-pass membrane protein</topology>
    </subcellularLocation>
</comment>
<feature type="transmembrane region" description="Helical" evidence="7">
    <location>
        <begin position="6"/>
        <end position="39"/>
    </location>
</feature>
<evidence type="ECO:0000313" key="10">
    <source>
        <dbReference type="Proteomes" id="UP000759443"/>
    </source>
</evidence>
<feature type="transmembrane region" description="Helical" evidence="7">
    <location>
        <begin position="248"/>
        <end position="271"/>
    </location>
</feature>
<evidence type="ECO:0000259" key="8">
    <source>
        <dbReference type="Pfam" id="PF06808"/>
    </source>
</evidence>
<evidence type="ECO:0000313" key="9">
    <source>
        <dbReference type="EMBL" id="MBP1848825.1"/>
    </source>
</evidence>
<evidence type="ECO:0000256" key="6">
    <source>
        <dbReference type="ARBA" id="ARBA00023136"/>
    </source>
</evidence>
<comment type="caution">
    <text evidence="9">The sequence shown here is derived from an EMBL/GenBank/DDBJ whole genome shotgun (WGS) entry which is preliminary data.</text>
</comment>
<feature type="transmembrane region" description="Helical" evidence="7">
    <location>
        <begin position="59"/>
        <end position="79"/>
    </location>
</feature>
<dbReference type="InterPro" id="IPR004681">
    <property type="entry name" value="TRAP_DctM"/>
</dbReference>
<feature type="transmembrane region" description="Helical" evidence="7">
    <location>
        <begin position="398"/>
        <end position="420"/>
    </location>
</feature>